<dbReference type="InterPro" id="IPR027417">
    <property type="entry name" value="P-loop_NTPase"/>
</dbReference>
<evidence type="ECO:0000313" key="3">
    <source>
        <dbReference type="Proteomes" id="UP001433268"/>
    </source>
</evidence>
<dbReference type="InterPro" id="IPR003593">
    <property type="entry name" value="AAA+_ATPase"/>
</dbReference>
<keyword evidence="3" id="KW-1185">Reference proteome</keyword>
<dbReference type="PANTHER" id="PTHR46411:SF3">
    <property type="entry name" value="AAA+ ATPASE DOMAIN-CONTAINING PROTEIN"/>
    <property type="match status" value="1"/>
</dbReference>
<reference evidence="2 3" key="1">
    <citation type="submission" date="2023-01" db="EMBL/GenBank/DDBJ databases">
        <title>Analysis of 21 Apiospora genomes using comparative genomics revels a genus with tremendous synthesis potential of carbohydrate active enzymes and secondary metabolites.</title>
        <authorList>
            <person name="Sorensen T."/>
        </authorList>
    </citation>
    <scope>NUCLEOTIDE SEQUENCE [LARGE SCALE GENOMIC DNA]</scope>
    <source>
        <strain evidence="2 3">CBS 114990</strain>
    </source>
</reference>
<gene>
    <name evidence="2" type="ORF">PG997_002648</name>
</gene>
<dbReference type="Proteomes" id="UP001433268">
    <property type="component" value="Unassembled WGS sequence"/>
</dbReference>
<dbReference type="Pfam" id="PF22942">
    <property type="entry name" value="DUF7025"/>
    <property type="match status" value="1"/>
</dbReference>
<dbReference type="Pfam" id="PF00004">
    <property type="entry name" value="AAA"/>
    <property type="match status" value="1"/>
</dbReference>
<protein>
    <recommendedName>
        <fullName evidence="1">AAA+ ATPase domain-containing protein</fullName>
    </recommendedName>
</protein>
<feature type="domain" description="AAA+ ATPase" evidence="1">
    <location>
        <begin position="312"/>
        <end position="444"/>
    </location>
</feature>
<name>A0ABR1WX14_9PEZI</name>
<dbReference type="Gene3D" id="3.40.50.300">
    <property type="entry name" value="P-loop containing nucleotide triphosphate hydrolases"/>
    <property type="match status" value="1"/>
</dbReference>
<organism evidence="2 3">
    <name type="scientific">Apiospora hydei</name>
    <dbReference type="NCBI Taxonomy" id="1337664"/>
    <lineage>
        <taxon>Eukaryota</taxon>
        <taxon>Fungi</taxon>
        <taxon>Dikarya</taxon>
        <taxon>Ascomycota</taxon>
        <taxon>Pezizomycotina</taxon>
        <taxon>Sordariomycetes</taxon>
        <taxon>Xylariomycetidae</taxon>
        <taxon>Amphisphaeriales</taxon>
        <taxon>Apiosporaceae</taxon>
        <taxon>Apiospora</taxon>
    </lineage>
</organism>
<dbReference type="RefSeq" id="XP_066670581.1">
    <property type="nucleotide sequence ID" value="XM_066806963.1"/>
</dbReference>
<comment type="caution">
    <text evidence="2">The sequence shown here is derived from an EMBL/GenBank/DDBJ whole genome shotgun (WGS) entry which is preliminary data.</text>
</comment>
<accession>A0ABR1WX14</accession>
<dbReference type="CDD" id="cd19481">
    <property type="entry name" value="RecA-like_protease"/>
    <property type="match status" value="1"/>
</dbReference>
<evidence type="ECO:0000259" key="1">
    <source>
        <dbReference type="SMART" id="SM00382"/>
    </source>
</evidence>
<evidence type="ECO:0000313" key="2">
    <source>
        <dbReference type="EMBL" id="KAK8087687.1"/>
    </source>
</evidence>
<dbReference type="PANTHER" id="PTHR46411">
    <property type="entry name" value="FAMILY ATPASE, PUTATIVE-RELATED"/>
    <property type="match status" value="1"/>
</dbReference>
<sequence length="532" mass="60923">MNSPFQMLYHHWEDLSVYKEGLRDDADDSRMHLKLLLGFMESELGESKRSIEKQFASGRCEFSNAWLLFKPSDAVVTHFGTHPWLLTVFKTAYMETHSRGKWLDVHCMHTGHDGKSIGESKHIIEILQRESFGQDHPEDILKLPVYPRRYYAEGDAFEERLRARGHRYLALSSSPSVQTYSGVAEYLKEIPPEFFDYRQTRYWQIWCSYAERGRVVFDLASWLEEHYGPEASKPEDTSVLDTALCPPYAFGYSCGRKQWGRYPVANAQETAWRPDPMSKLEMKMNQKMLIQALVSSHEFANHDGDQMEQKGKGLVILLHGPPGSGKTLTAECAAELSQRALLSCSMSELNKHNSAWYFEQRLAQVLQLATTWKAVVLLDEADVFLEARQDNSPVHQDRNALVAVFLRHLEYFSGIVFLTTNRIHVFDGAMRSRVHLALGYHEPDAAARRAIWSYNIHNLPKEQVDASLADMLDRLASEPLNGREIANMVATANTFARSRMEPLQFHHIETVLTVRRDFDVVLNNVKSAGDHT</sequence>
<dbReference type="InterPro" id="IPR054289">
    <property type="entry name" value="DUF7025"/>
</dbReference>
<dbReference type="EMBL" id="JAQQWN010000004">
    <property type="protein sequence ID" value="KAK8087687.1"/>
    <property type="molecule type" value="Genomic_DNA"/>
</dbReference>
<dbReference type="SMART" id="SM00382">
    <property type="entry name" value="AAA"/>
    <property type="match status" value="1"/>
</dbReference>
<dbReference type="SUPFAM" id="SSF52540">
    <property type="entry name" value="P-loop containing nucleoside triphosphate hydrolases"/>
    <property type="match status" value="1"/>
</dbReference>
<dbReference type="GeneID" id="92040023"/>
<dbReference type="InterPro" id="IPR003959">
    <property type="entry name" value="ATPase_AAA_core"/>
</dbReference>
<proteinExistence type="predicted"/>